<dbReference type="InterPro" id="IPR012338">
    <property type="entry name" value="Beta-lactam/transpept-like"/>
</dbReference>
<dbReference type="KEGG" id="sniv:SFSGTM_09840"/>
<evidence type="ECO:0000256" key="4">
    <source>
        <dbReference type="ARBA" id="ARBA00022676"/>
    </source>
</evidence>
<comment type="catalytic activity">
    <reaction evidence="8">
        <text>[GlcNAc-(1-&gt;4)-Mur2Ac(oyl-L-Ala-gamma-D-Glu-L-Lys-D-Ala-D-Ala)](n)-di-trans,octa-cis-undecaprenyl diphosphate + beta-D-GlcNAc-(1-&gt;4)-Mur2Ac(oyl-L-Ala-gamma-D-Glu-L-Lys-D-Ala-D-Ala)-di-trans,octa-cis-undecaprenyl diphosphate = [GlcNAc-(1-&gt;4)-Mur2Ac(oyl-L-Ala-gamma-D-Glu-L-Lys-D-Ala-D-Ala)](n+1)-di-trans,octa-cis-undecaprenyl diphosphate + di-trans,octa-cis-undecaprenyl diphosphate + H(+)</text>
        <dbReference type="Rhea" id="RHEA:23708"/>
        <dbReference type="Rhea" id="RHEA-COMP:9602"/>
        <dbReference type="Rhea" id="RHEA-COMP:9603"/>
        <dbReference type="ChEBI" id="CHEBI:15378"/>
        <dbReference type="ChEBI" id="CHEBI:58405"/>
        <dbReference type="ChEBI" id="CHEBI:60033"/>
        <dbReference type="ChEBI" id="CHEBI:78435"/>
        <dbReference type="EC" id="2.4.99.28"/>
    </reaction>
</comment>
<evidence type="ECO:0000259" key="10">
    <source>
        <dbReference type="Pfam" id="PF00912"/>
    </source>
</evidence>
<dbReference type="RefSeq" id="WP_162084224.1">
    <property type="nucleotide sequence ID" value="NZ_AP021881.1"/>
</dbReference>
<dbReference type="GO" id="GO:0008955">
    <property type="term" value="F:peptidoglycan glycosyltransferase activity"/>
    <property type="evidence" value="ECO:0007669"/>
    <property type="project" value="UniProtKB-EC"/>
</dbReference>
<dbReference type="InterPro" id="IPR050396">
    <property type="entry name" value="Glycosyltr_51/Transpeptidase"/>
</dbReference>
<dbReference type="GO" id="GO:0009252">
    <property type="term" value="P:peptidoglycan biosynthetic process"/>
    <property type="evidence" value="ECO:0007669"/>
    <property type="project" value="TreeGrafter"/>
</dbReference>
<dbReference type="Gene3D" id="3.40.710.10">
    <property type="entry name" value="DD-peptidase/beta-lactamase superfamily"/>
    <property type="match status" value="1"/>
</dbReference>
<keyword evidence="5" id="KW-0808">Transferase</keyword>
<feature type="chain" id="PRO_5033019803" description="peptidoglycan glycosyltransferase" evidence="9">
    <location>
        <begin position="20"/>
        <end position="559"/>
    </location>
</feature>
<keyword evidence="6" id="KW-0511">Multifunctional enzyme</keyword>
<keyword evidence="3" id="KW-0378">Hydrolase</keyword>
<evidence type="ECO:0000256" key="6">
    <source>
        <dbReference type="ARBA" id="ARBA00023268"/>
    </source>
</evidence>
<dbReference type="InterPro" id="IPR023346">
    <property type="entry name" value="Lysozyme-like_dom_sf"/>
</dbReference>
<keyword evidence="3" id="KW-0645">Protease</keyword>
<dbReference type="SUPFAM" id="SSF56601">
    <property type="entry name" value="beta-lactamase/transpeptidase-like"/>
    <property type="match status" value="1"/>
</dbReference>
<dbReference type="Gene3D" id="1.10.3810.10">
    <property type="entry name" value="Biosynthetic peptidoglycan transglycosylase-like"/>
    <property type="match status" value="1"/>
</dbReference>
<keyword evidence="12" id="KW-1185">Reference proteome</keyword>
<evidence type="ECO:0000313" key="12">
    <source>
        <dbReference type="Proteomes" id="UP000463939"/>
    </source>
</evidence>
<evidence type="ECO:0000256" key="8">
    <source>
        <dbReference type="ARBA" id="ARBA00049902"/>
    </source>
</evidence>
<dbReference type="EMBL" id="AP021881">
    <property type="protein sequence ID" value="BBP00276.1"/>
    <property type="molecule type" value="Genomic_DNA"/>
</dbReference>
<reference evidence="12" key="1">
    <citation type="submission" date="2019-11" db="EMBL/GenBank/DDBJ databases">
        <title>Isolation and characterization of a novel species in the genus Sulfuriferula.</title>
        <authorList>
            <person name="Mochizuki J."/>
            <person name="Kojima H."/>
            <person name="Fukui M."/>
        </authorList>
    </citation>
    <scope>NUCLEOTIDE SEQUENCE [LARGE SCALE GENOMIC DNA]</scope>
    <source>
        <strain evidence="12">SGTM</strain>
    </source>
</reference>
<feature type="signal peptide" evidence="9">
    <location>
        <begin position="1"/>
        <end position="19"/>
    </location>
</feature>
<name>A0A809RF61_9PROT</name>
<dbReference type="GO" id="GO:0006508">
    <property type="term" value="P:proteolysis"/>
    <property type="evidence" value="ECO:0007669"/>
    <property type="project" value="UniProtKB-KW"/>
</dbReference>
<dbReference type="AlphaFoldDB" id="A0A809RF61"/>
<accession>A0A809RF61</accession>
<dbReference type="SUPFAM" id="SSF53955">
    <property type="entry name" value="Lysozyme-like"/>
    <property type="match status" value="1"/>
</dbReference>
<feature type="domain" description="Glycosyl transferase family 51" evidence="10">
    <location>
        <begin position="55"/>
        <end position="207"/>
    </location>
</feature>
<keyword evidence="4" id="KW-0328">Glycosyltransferase</keyword>
<dbReference type="GO" id="GO:0030288">
    <property type="term" value="C:outer membrane-bounded periplasmic space"/>
    <property type="evidence" value="ECO:0007669"/>
    <property type="project" value="TreeGrafter"/>
</dbReference>
<dbReference type="EC" id="2.4.99.28" evidence="7"/>
<sequence>MYRYACFCLIYLLSATSYAANLPSFTKIRAQYTSSVVNLLDRNGIVLNQQIIYPQEQRLPWVSLNELSPTLLKALLVSEDQRFYQHEGVDWRAIAGAAWENLIHNTHRGASTLTMQLAGLLDPSLSRATGGRTYSQKWRQIKAAQQLERHWSKAQILEAYLNLVDFRANIIGIHAASNALFDTSTAHITITQASILAALLRGPNAQANIVAERACGVALQLTHKHASCLNIQKTSLAKLSTSPKLNLHPQLAPEVAQQLLTNSHENMQSSLDYDLQVQLTQQLARTPPTAAIILNNKTAEILAYVNTDSSINQVITPHDNGVTLFPYIYATALGQKQLTAASLFDNTPLAFNTELSSASYNQVLRNWVSVRTALANALILPTQQILSQLDHTKWNQQLQLLKLNPNTNTLLNLANAYQMLANHGLYYPASFYPGGINSPIHAYADTTTSIINDILTVNHDGTTFFTLLSDNNWAIGADSHYTIALWSDKSDNIRNLWQQIDDKLTLNTPSYAPKLPNKLIKQSIQFEADIEPPRTELFLPNTASSFITLPTSITTSFTP</sequence>
<dbReference type="InterPro" id="IPR036950">
    <property type="entry name" value="PBP_transglycosylase"/>
</dbReference>
<evidence type="ECO:0000256" key="2">
    <source>
        <dbReference type="ARBA" id="ARBA00022645"/>
    </source>
</evidence>
<evidence type="ECO:0000256" key="7">
    <source>
        <dbReference type="ARBA" id="ARBA00044770"/>
    </source>
</evidence>
<dbReference type="PANTHER" id="PTHR32282">
    <property type="entry name" value="BINDING PROTEIN TRANSPEPTIDASE, PUTATIVE-RELATED"/>
    <property type="match status" value="1"/>
</dbReference>
<organism evidence="11 12">
    <name type="scientific">Sulfuriferula nivalis</name>
    <dbReference type="NCBI Taxonomy" id="2675298"/>
    <lineage>
        <taxon>Bacteria</taxon>
        <taxon>Pseudomonadati</taxon>
        <taxon>Pseudomonadota</taxon>
        <taxon>Betaproteobacteria</taxon>
        <taxon>Nitrosomonadales</taxon>
        <taxon>Sulfuricellaceae</taxon>
        <taxon>Sulfuriferula</taxon>
    </lineage>
</organism>
<protein>
    <recommendedName>
        <fullName evidence="7">peptidoglycan glycosyltransferase</fullName>
        <ecNumber evidence="7">2.4.99.28</ecNumber>
    </recommendedName>
</protein>
<evidence type="ECO:0000256" key="5">
    <source>
        <dbReference type="ARBA" id="ARBA00022679"/>
    </source>
</evidence>
<evidence type="ECO:0000256" key="3">
    <source>
        <dbReference type="ARBA" id="ARBA00022670"/>
    </source>
</evidence>
<keyword evidence="2" id="KW-0121">Carboxypeptidase</keyword>
<evidence type="ECO:0000256" key="1">
    <source>
        <dbReference type="ARBA" id="ARBA00004752"/>
    </source>
</evidence>
<comment type="pathway">
    <text evidence="1">Cell wall biogenesis; peptidoglycan biosynthesis.</text>
</comment>
<evidence type="ECO:0000256" key="9">
    <source>
        <dbReference type="SAM" id="SignalP"/>
    </source>
</evidence>
<gene>
    <name evidence="11" type="ORF">SFSGTM_09840</name>
</gene>
<dbReference type="InterPro" id="IPR001264">
    <property type="entry name" value="Glyco_trans_51"/>
</dbReference>
<evidence type="ECO:0000313" key="11">
    <source>
        <dbReference type="EMBL" id="BBP00276.1"/>
    </source>
</evidence>
<dbReference type="Pfam" id="PF00912">
    <property type="entry name" value="Transgly"/>
    <property type="match status" value="1"/>
</dbReference>
<keyword evidence="9" id="KW-0732">Signal</keyword>
<proteinExistence type="predicted"/>
<dbReference type="PANTHER" id="PTHR32282:SF15">
    <property type="entry name" value="PENICILLIN-BINDING PROTEIN 1C"/>
    <property type="match status" value="1"/>
</dbReference>
<dbReference type="GO" id="GO:0004180">
    <property type="term" value="F:carboxypeptidase activity"/>
    <property type="evidence" value="ECO:0007669"/>
    <property type="project" value="UniProtKB-KW"/>
</dbReference>
<dbReference type="Proteomes" id="UP000463939">
    <property type="component" value="Chromosome"/>
</dbReference>